<proteinExistence type="predicted"/>
<dbReference type="InterPro" id="IPR039989">
    <property type="entry name" value="NUDT9"/>
</dbReference>
<dbReference type="GO" id="GO:0047631">
    <property type="term" value="F:ADP-ribose diphosphatase activity"/>
    <property type="evidence" value="ECO:0007669"/>
    <property type="project" value="InterPro"/>
</dbReference>
<dbReference type="AlphaFoldDB" id="A0A085MQH9"/>
<protein>
    <submittedName>
        <fullName evidence="1">Uncharacterized protein</fullName>
    </submittedName>
</protein>
<accession>A0A085MQH9</accession>
<dbReference type="EMBL" id="KL367905">
    <property type="protein sequence ID" value="KFD59475.1"/>
    <property type="molecule type" value="Genomic_DNA"/>
</dbReference>
<dbReference type="Pfam" id="PF25969">
    <property type="entry name" value="NUDT9_N"/>
    <property type="match status" value="1"/>
</dbReference>
<organism evidence="1">
    <name type="scientific">Trichuris suis</name>
    <name type="common">pig whipworm</name>
    <dbReference type="NCBI Taxonomy" id="68888"/>
    <lineage>
        <taxon>Eukaryota</taxon>
        <taxon>Metazoa</taxon>
        <taxon>Ecdysozoa</taxon>
        <taxon>Nematoda</taxon>
        <taxon>Enoplea</taxon>
        <taxon>Dorylaimia</taxon>
        <taxon>Trichinellida</taxon>
        <taxon>Trichuridae</taxon>
        <taxon>Trichuris</taxon>
    </lineage>
</organism>
<dbReference type="PANTHER" id="PTHR13030:SF8">
    <property type="entry name" value="ADP-RIBOSE PYROPHOSPHATASE, MITOCHONDRIAL"/>
    <property type="match status" value="1"/>
</dbReference>
<reference evidence="1" key="1">
    <citation type="journal article" date="2014" name="Nat. Genet.">
        <title>Genome and transcriptome of the porcine whipworm Trichuris suis.</title>
        <authorList>
            <person name="Jex A.R."/>
            <person name="Nejsum P."/>
            <person name="Schwarz E.M."/>
            <person name="Hu L."/>
            <person name="Young N.D."/>
            <person name="Hall R.S."/>
            <person name="Korhonen P.K."/>
            <person name="Liao S."/>
            <person name="Thamsborg S."/>
            <person name="Xia J."/>
            <person name="Xu P."/>
            <person name="Wang S."/>
            <person name="Scheerlinck J.P."/>
            <person name="Hofmann A."/>
            <person name="Sternberg P.W."/>
            <person name="Wang J."/>
            <person name="Gasser R.B."/>
        </authorList>
    </citation>
    <scope>NUCLEOTIDE SEQUENCE [LARGE SCALE GENOMIC DNA]</scope>
    <source>
        <strain evidence="1">DCEP-RM93F</strain>
    </source>
</reference>
<dbReference type="SUPFAM" id="SSF55811">
    <property type="entry name" value="Nudix"/>
    <property type="match status" value="1"/>
</dbReference>
<name>A0A085MQH9_9BILA</name>
<sequence>LFLKQVREVLDHRKPWNRKYYRYNPKHWNETCRFDKCDPDIKSPGFHPKFNAIDGKVDRRRIKACDENVTYEVSDGFPLNPAGRTGLTGRGILPRYGPNHMMSVIFVWETGDNVLVLKKSANPSYGDGFITGYISDPVEQAFADVPLKHIKESLMREFNDTERVNKILRNSRKRFLK</sequence>
<gene>
    <name evidence="1" type="ORF">M514_28346</name>
</gene>
<feature type="non-terminal residue" evidence="1">
    <location>
        <position position="177"/>
    </location>
</feature>
<evidence type="ECO:0000313" key="1">
    <source>
        <dbReference type="EMBL" id="KFD59475.1"/>
    </source>
</evidence>
<dbReference type="InterPro" id="IPR015797">
    <property type="entry name" value="NUDIX_hydrolase-like_dom_sf"/>
</dbReference>
<dbReference type="Proteomes" id="UP000030758">
    <property type="component" value="Unassembled WGS sequence"/>
</dbReference>
<feature type="non-terminal residue" evidence="1">
    <location>
        <position position="1"/>
    </location>
</feature>
<dbReference type="PANTHER" id="PTHR13030">
    <property type="entry name" value="NUDIX HYDROLASE"/>
    <property type="match status" value="1"/>
</dbReference>